<comment type="caution">
    <text evidence="2">The sequence shown here is derived from an EMBL/GenBank/DDBJ whole genome shotgun (WGS) entry which is preliminary data.</text>
</comment>
<feature type="domain" description="BTB" evidence="1">
    <location>
        <begin position="17"/>
        <end position="73"/>
    </location>
</feature>
<dbReference type="PROSITE" id="PS50097">
    <property type="entry name" value="BTB"/>
    <property type="match status" value="1"/>
</dbReference>
<dbReference type="AlphaFoldDB" id="A0A015JTB9"/>
<evidence type="ECO:0000259" key="1">
    <source>
        <dbReference type="PROSITE" id="PS50097"/>
    </source>
</evidence>
<dbReference type="InterPro" id="IPR011333">
    <property type="entry name" value="SKP1/BTB/POZ_sf"/>
</dbReference>
<name>A0A015JTB9_RHIIW</name>
<dbReference type="CDD" id="cd18186">
    <property type="entry name" value="BTB_POZ_ZBTB_KLHL-like"/>
    <property type="match status" value="1"/>
</dbReference>
<organism evidence="2 3">
    <name type="scientific">Rhizophagus irregularis (strain DAOM 197198w)</name>
    <name type="common">Glomus intraradices</name>
    <dbReference type="NCBI Taxonomy" id="1432141"/>
    <lineage>
        <taxon>Eukaryota</taxon>
        <taxon>Fungi</taxon>
        <taxon>Fungi incertae sedis</taxon>
        <taxon>Mucoromycota</taxon>
        <taxon>Glomeromycotina</taxon>
        <taxon>Glomeromycetes</taxon>
        <taxon>Glomerales</taxon>
        <taxon>Glomeraceae</taxon>
        <taxon>Rhizophagus</taxon>
    </lineage>
</organism>
<sequence>MTVFRKISLMLSDADDYNVNIQVGENENIKEFHAHSNVLRARSPYFKSAFSNNNMIEFENPNINPTVFEIILR</sequence>
<dbReference type="SUPFAM" id="SSF54695">
    <property type="entry name" value="POZ domain"/>
    <property type="match status" value="1"/>
</dbReference>
<keyword evidence="3" id="KW-1185">Reference proteome</keyword>
<dbReference type="OrthoDB" id="8789982at2759"/>
<proteinExistence type="predicted"/>
<protein>
    <recommendedName>
        <fullName evidence="1">BTB domain-containing protein</fullName>
    </recommendedName>
</protein>
<dbReference type="Proteomes" id="UP000022910">
    <property type="component" value="Unassembled WGS sequence"/>
</dbReference>
<dbReference type="Pfam" id="PF00651">
    <property type="entry name" value="BTB"/>
    <property type="match status" value="1"/>
</dbReference>
<evidence type="ECO:0000313" key="3">
    <source>
        <dbReference type="Proteomes" id="UP000022910"/>
    </source>
</evidence>
<dbReference type="Gene3D" id="3.30.710.10">
    <property type="entry name" value="Potassium Channel Kv1.1, Chain A"/>
    <property type="match status" value="1"/>
</dbReference>
<dbReference type="InterPro" id="IPR000210">
    <property type="entry name" value="BTB/POZ_dom"/>
</dbReference>
<dbReference type="STRING" id="1432141.A0A015JTB9"/>
<dbReference type="HOGENOM" id="CLU_021542_4_1_1"/>
<reference evidence="2 3" key="1">
    <citation type="submission" date="2014-02" db="EMBL/GenBank/DDBJ databases">
        <title>Single nucleus genome sequencing reveals high similarity among nuclei of an endomycorrhizal fungus.</title>
        <authorList>
            <person name="Lin K."/>
            <person name="Geurts R."/>
            <person name="Zhang Z."/>
            <person name="Limpens E."/>
            <person name="Saunders D.G."/>
            <person name="Mu D."/>
            <person name="Pang E."/>
            <person name="Cao H."/>
            <person name="Cha H."/>
            <person name="Lin T."/>
            <person name="Zhou Q."/>
            <person name="Shang Y."/>
            <person name="Li Y."/>
            <person name="Ivanov S."/>
            <person name="Sharma T."/>
            <person name="Velzen R.V."/>
            <person name="Ruijter N.D."/>
            <person name="Aanen D.K."/>
            <person name="Win J."/>
            <person name="Kamoun S."/>
            <person name="Bisseling T."/>
            <person name="Huang S."/>
        </authorList>
    </citation>
    <scope>NUCLEOTIDE SEQUENCE [LARGE SCALE GENOMIC DNA]</scope>
    <source>
        <strain evidence="3">DAOM197198w</strain>
    </source>
</reference>
<evidence type="ECO:0000313" key="2">
    <source>
        <dbReference type="EMBL" id="EXX70565.1"/>
    </source>
</evidence>
<accession>A0A015JTB9</accession>
<dbReference type="EMBL" id="JEMT01016566">
    <property type="protein sequence ID" value="EXX70565.1"/>
    <property type="molecule type" value="Genomic_DNA"/>
</dbReference>
<gene>
    <name evidence="2" type="ORF">RirG_086230</name>
</gene>